<keyword evidence="3" id="KW-1185">Reference proteome</keyword>
<comment type="caution">
    <text evidence="2">The sequence shown here is derived from an EMBL/GenBank/DDBJ whole genome shotgun (WGS) entry which is preliminary data.</text>
</comment>
<sequence>MGSSNHHIKFLALATFVVFFWFVYRLGLHHDVQDRIDEIVKGGGHKAAAAANYEPAHYTPSTSVSSADDKPTAAKLAPGVHPDVLGERAAAQFCSFFRLDALARPEASSRKIYDLLLVNTELELLELRMGQMAPAVDYFVILESDKTFTDKPKPLHVQENWGRFAQHHAKMIRRTMDLTTGDFANSWAREGASRDAMYTQVIPYLSGEEEARVGDVLLVADVDELFKPEALKVLRNCALPSKMTFSSRAFYYSYQWLVDSTWMHPQATTYQLNDTVRPNALREHSNEHKIFVEAGWHCSYCFSSLAEMIKKITSFSHTEMDQPQFKDPLKILHRVSHGIDMFDRSNATRIDRNFDVPDYLKANPKQYGYMLNRDGDDAGFKDWDPVTQSVIPAKDDHSTEAKTA</sequence>
<accession>A0A507AU08</accession>
<dbReference type="RefSeq" id="XP_030989882.1">
    <property type="nucleotide sequence ID" value="XM_031135859.1"/>
</dbReference>
<dbReference type="EMBL" id="SKBQ01000007">
    <property type="protein sequence ID" value="TPX08171.1"/>
    <property type="molecule type" value="Genomic_DNA"/>
</dbReference>
<dbReference type="OrthoDB" id="6474464at2759"/>
<dbReference type="GO" id="GO:0003830">
    <property type="term" value="F:beta-1,4-mannosylglycoprotein 4-beta-N-acetylglucosaminyltransferase activity"/>
    <property type="evidence" value="ECO:0007669"/>
    <property type="project" value="InterPro"/>
</dbReference>
<dbReference type="STRING" id="1093900.A0A507AU08"/>
<protein>
    <recommendedName>
        <fullName evidence="4">Glycosyltransferase family 17 protein</fullName>
    </recommendedName>
</protein>
<dbReference type="InterPro" id="IPR006813">
    <property type="entry name" value="Glyco_trans_17"/>
</dbReference>
<dbReference type="PANTHER" id="PTHR12224:SF0">
    <property type="entry name" value="BETA-1,4-MANNOSYL-GLYCOPROTEIN 4-BETA-N-ACETYLGLUCOSAMINYLTRANSFERASE"/>
    <property type="match status" value="1"/>
</dbReference>
<evidence type="ECO:0000313" key="1">
    <source>
        <dbReference type="EMBL" id="TPX08171.1"/>
    </source>
</evidence>
<evidence type="ECO:0008006" key="4">
    <source>
        <dbReference type="Google" id="ProtNLM"/>
    </source>
</evidence>
<dbReference type="GO" id="GO:0006044">
    <property type="term" value="P:N-acetylglucosamine metabolic process"/>
    <property type="evidence" value="ECO:0007669"/>
    <property type="project" value="TreeGrafter"/>
</dbReference>
<name>A0A507AU08_9PEZI</name>
<reference evidence="2 3" key="1">
    <citation type="submission" date="2019-06" db="EMBL/GenBank/DDBJ databases">
        <title>Draft genome sequence of the filamentous fungus Phialemoniopsis curvata isolated from diesel fuel.</title>
        <authorList>
            <person name="Varaljay V.A."/>
            <person name="Lyon W.J."/>
            <person name="Crouch A.L."/>
            <person name="Drake C.E."/>
            <person name="Hollomon J.M."/>
            <person name="Nadeau L.J."/>
            <person name="Nunn H.S."/>
            <person name="Stevenson B.S."/>
            <person name="Bojanowski C.L."/>
            <person name="Crookes-Goodson W.J."/>
        </authorList>
    </citation>
    <scope>NUCLEOTIDE SEQUENCE [LARGE SCALE GENOMIC DNA]</scope>
    <source>
        <strain evidence="2 3">D216</strain>
    </source>
</reference>
<organism evidence="2 3">
    <name type="scientific">Thyridium curvatum</name>
    <dbReference type="NCBI Taxonomy" id="1093900"/>
    <lineage>
        <taxon>Eukaryota</taxon>
        <taxon>Fungi</taxon>
        <taxon>Dikarya</taxon>
        <taxon>Ascomycota</taxon>
        <taxon>Pezizomycotina</taxon>
        <taxon>Sordariomycetes</taxon>
        <taxon>Sordariomycetidae</taxon>
        <taxon>Thyridiales</taxon>
        <taxon>Thyridiaceae</taxon>
        <taxon>Thyridium</taxon>
    </lineage>
</organism>
<evidence type="ECO:0000313" key="3">
    <source>
        <dbReference type="Proteomes" id="UP000319257"/>
    </source>
</evidence>
<evidence type="ECO:0000313" key="2">
    <source>
        <dbReference type="EMBL" id="TPX08358.1"/>
    </source>
</evidence>
<dbReference type="InParanoid" id="A0A507AU08"/>
<dbReference type="GO" id="GO:0016020">
    <property type="term" value="C:membrane"/>
    <property type="evidence" value="ECO:0007669"/>
    <property type="project" value="InterPro"/>
</dbReference>
<dbReference type="Pfam" id="PF04724">
    <property type="entry name" value="Glyco_transf_17"/>
    <property type="match status" value="1"/>
</dbReference>
<dbReference type="GeneID" id="41969193"/>
<dbReference type="AlphaFoldDB" id="A0A507AU08"/>
<dbReference type="EMBL" id="SKBQ01000007">
    <property type="protein sequence ID" value="TPX08358.1"/>
    <property type="molecule type" value="Genomic_DNA"/>
</dbReference>
<dbReference type="Proteomes" id="UP000319257">
    <property type="component" value="Unassembled WGS sequence"/>
</dbReference>
<dbReference type="PANTHER" id="PTHR12224">
    <property type="entry name" value="BETA-1,4-MANNOSYL-GLYCOPROTEIN BETA-1,4-N-ACETYLGLUCOSAMINYL-TRANSFERASE"/>
    <property type="match status" value="1"/>
</dbReference>
<gene>
    <name evidence="1" type="ORF">E0L32_001746</name>
    <name evidence="2" type="ORF">E0L32_001933</name>
</gene>
<proteinExistence type="predicted"/>